<evidence type="ECO:0000313" key="1">
    <source>
        <dbReference type="EMBL" id="MFC4640192.1"/>
    </source>
</evidence>
<accession>A0ABV9ICX4</accession>
<evidence type="ECO:0000313" key="2">
    <source>
        <dbReference type="Proteomes" id="UP001595952"/>
    </source>
</evidence>
<keyword evidence="2" id="KW-1185">Reference proteome</keyword>
<gene>
    <name evidence="1" type="ORF">ACFO0D_17830</name>
</gene>
<sequence>MNITNDTEQDVTLSLPRDSRRFCAAAPHVLILQVGTRDVVYPNCMCTMDMVTTVLKAGEVVPFTRSVTLPKGHDLIEPWVRWFTGGRLHTPYLIVEVH</sequence>
<protein>
    <submittedName>
        <fullName evidence="1">Uncharacterized protein</fullName>
    </submittedName>
</protein>
<organism evidence="1 2">
    <name type="scientific">Deinococcus hohokamensis</name>
    <dbReference type="NCBI Taxonomy" id="309883"/>
    <lineage>
        <taxon>Bacteria</taxon>
        <taxon>Thermotogati</taxon>
        <taxon>Deinococcota</taxon>
        <taxon>Deinococci</taxon>
        <taxon>Deinococcales</taxon>
        <taxon>Deinococcaceae</taxon>
        <taxon>Deinococcus</taxon>
    </lineage>
</organism>
<comment type="caution">
    <text evidence="1">The sequence shown here is derived from an EMBL/GenBank/DDBJ whole genome shotgun (WGS) entry which is preliminary data.</text>
</comment>
<dbReference type="RefSeq" id="WP_380063177.1">
    <property type="nucleotide sequence ID" value="NZ_JBHSEI010000015.1"/>
</dbReference>
<reference evidence="2" key="1">
    <citation type="journal article" date="2019" name="Int. J. Syst. Evol. Microbiol.">
        <title>The Global Catalogue of Microorganisms (GCM) 10K type strain sequencing project: providing services to taxonomists for standard genome sequencing and annotation.</title>
        <authorList>
            <consortium name="The Broad Institute Genomics Platform"/>
            <consortium name="The Broad Institute Genome Sequencing Center for Infectious Disease"/>
            <person name="Wu L."/>
            <person name="Ma J."/>
        </authorList>
    </citation>
    <scope>NUCLEOTIDE SEQUENCE [LARGE SCALE GENOMIC DNA]</scope>
    <source>
        <strain evidence="2">CCUG 55995</strain>
    </source>
</reference>
<dbReference type="Proteomes" id="UP001595952">
    <property type="component" value="Unassembled WGS sequence"/>
</dbReference>
<dbReference type="EMBL" id="JBHSEI010000015">
    <property type="protein sequence ID" value="MFC4640192.1"/>
    <property type="molecule type" value="Genomic_DNA"/>
</dbReference>
<proteinExistence type="predicted"/>
<name>A0ABV9ICX4_9DEIO</name>